<evidence type="ECO:0000313" key="14">
    <source>
        <dbReference type="Proteomes" id="UP000463975"/>
    </source>
</evidence>
<dbReference type="PANTHER" id="PTHR48105">
    <property type="entry name" value="THIOREDOXIN REDUCTASE 1-RELATED-RELATED"/>
    <property type="match status" value="1"/>
</dbReference>
<dbReference type="GO" id="GO:0102039">
    <property type="term" value="F:NADH-dependent peroxiredoxin activity"/>
    <property type="evidence" value="ECO:0007669"/>
    <property type="project" value="InterPro"/>
</dbReference>
<proteinExistence type="inferred from homology"/>
<protein>
    <recommendedName>
        <fullName evidence="3">Thioredoxin reductase</fullName>
    </recommendedName>
</protein>
<evidence type="ECO:0000256" key="3">
    <source>
        <dbReference type="ARBA" id="ARBA00018719"/>
    </source>
</evidence>
<keyword evidence="6 13" id="KW-0560">Oxidoreductase</keyword>
<evidence type="ECO:0000259" key="11">
    <source>
        <dbReference type="Pfam" id="PF07992"/>
    </source>
</evidence>
<evidence type="ECO:0000256" key="6">
    <source>
        <dbReference type="ARBA" id="ARBA00023002"/>
    </source>
</evidence>
<evidence type="ECO:0000256" key="4">
    <source>
        <dbReference type="ARBA" id="ARBA00022630"/>
    </source>
</evidence>
<dbReference type="InterPro" id="IPR012336">
    <property type="entry name" value="Thioredoxin-like_fold"/>
</dbReference>
<dbReference type="Pfam" id="PF13192">
    <property type="entry name" value="Thioredoxin_3"/>
    <property type="match status" value="1"/>
</dbReference>
<dbReference type="InterPro" id="IPR012081">
    <property type="entry name" value="Alkyl_hydroperoxide_Rdtase_suF"/>
</dbReference>
<dbReference type="GO" id="GO:0016668">
    <property type="term" value="F:oxidoreductase activity, acting on a sulfur group of donors, NAD(P) as acceptor"/>
    <property type="evidence" value="ECO:0007669"/>
    <property type="project" value="UniProtKB-ARBA"/>
</dbReference>
<dbReference type="SUPFAM" id="SSF51905">
    <property type="entry name" value="FAD/NAD(P)-binding domain"/>
    <property type="match status" value="1"/>
</dbReference>
<feature type="domain" description="FAD/NAD(P)-binding" evidence="11">
    <location>
        <begin position="212"/>
        <end position="503"/>
    </location>
</feature>
<keyword evidence="4" id="KW-0285">Flavoprotein</keyword>
<dbReference type="GO" id="GO:0000302">
    <property type="term" value="P:response to reactive oxygen species"/>
    <property type="evidence" value="ECO:0007669"/>
    <property type="project" value="InterPro"/>
</dbReference>
<dbReference type="GO" id="GO:0005829">
    <property type="term" value="C:cytosol"/>
    <property type="evidence" value="ECO:0007669"/>
    <property type="project" value="UniProtKB-ARBA"/>
</dbReference>
<dbReference type="PIRSF" id="PIRSF000238">
    <property type="entry name" value="AhpF"/>
    <property type="match status" value="1"/>
</dbReference>
<dbReference type="InterPro" id="IPR036249">
    <property type="entry name" value="Thioredoxin-like_sf"/>
</dbReference>
<name>A0A6P1N9F5_9PROT</name>
<dbReference type="KEGG" id="bomb:GT348_00825"/>
<gene>
    <name evidence="13" type="primary">ahpF</name>
    <name evidence="13" type="ORF">GT348_00825</name>
</gene>
<keyword evidence="14" id="KW-1185">Reference proteome</keyword>
<feature type="binding site" evidence="9">
    <location>
        <begin position="213"/>
        <end position="228"/>
    </location>
    <ligand>
        <name>FAD</name>
        <dbReference type="ChEBI" id="CHEBI:57692"/>
    </ligand>
</feature>
<dbReference type="PROSITE" id="PS51354">
    <property type="entry name" value="GLUTAREDOXIN_2"/>
    <property type="match status" value="1"/>
</dbReference>
<evidence type="ECO:0000256" key="7">
    <source>
        <dbReference type="ARBA" id="ARBA00023157"/>
    </source>
</evidence>
<feature type="domain" description="Thioredoxin-like fold" evidence="12">
    <location>
        <begin position="124"/>
        <end position="194"/>
    </location>
</feature>
<reference evidence="13 14" key="1">
    <citation type="submission" date="2020-01" db="EMBL/GenBank/DDBJ databases">
        <title>Genome sequencing of strain KACC 21507.</title>
        <authorList>
            <person name="Heo J."/>
            <person name="Kim S.-J."/>
            <person name="Kim J.-S."/>
            <person name="Hong S.-B."/>
            <person name="Kwon S.-W."/>
        </authorList>
    </citation>
    <scope>NUCLEOTIDE SEQUENCE [LARGE SCALE GENOMIC DNA]</scope>
    <source>
        <strain evidence="13 14">KACC 21507</strain>
    </source>
</reference>
<dbReference type="GO" id="GO:0051287">
    <property type="term" value="F:NAD binding"/>
    <property type="evidence" value="ECO:0007669"/>
    <property type="project" value="InterPro"/>
</dbReference>
<dbReference type="FunFam" id="3.50.50.60:FF:000007">
    <property type="entry name" value="Alkyl hydroperoxide reductase, F subunit"/>
    <property type="match status" value="1"/>
</dbReference>
<dbReference type="SUPFAM" id="SSF52833">
    <property type="entry name" value="Thioredoxin-like"/>
    <property type="match status" value="2"/>
</dbReference>
<dbReference type="InterPro" id="IPR023753">
    <property type="entry name" value="FAD/NAD-binding_dom"/>
</dbReference>
<accession>A0A6P1N9F5</accession>
<evidence type="ECO:0000256" key="8">
    <source>
        <dbReference type="ARBA" id="ARBA00023284"/>
    </source>
</evidence>
<evidence type="ECO:0000256" key="5">
    <source>
        <dbReference type="ARBA" id="ARBA00022827"/>
    </source>
</evidence>
<dbReference type="CDD" id="cd02974">
    <property type="entry name" value="AhpF_NTD_N"/>
    <property type="match status" value="1"/>
</dbReference>
<dbReference type="GO" id="GO:0032991">
    <property type="term" value="C:protein-containing complex"/>
    <property type="evidence" value="ECO:0007669"/>
    <property type="project" value="UniProtKB-ARBA"/>
</dbReference>
<comment type="cofactor">
    <cofactor evidence="9">
        <name>FAD</name>
        <dbReference type="ChEBI" id="CHEBI:57692"/>
    </cofactor>
    <text evidence="9">Binds 1 FAD per subunit.</text>
</comment>
<dbReference type="Gene3D" id="3.50.50.60">
    <property type="entry name" value="FAD/NAD(P)-binding domain"/>
    <property type="match status" value="2"/>
</dbReference>
<dbReference type="Proteomes" id="UP000463975">
    <property type="component" value="Chromosome"/>
</dbReference>
<dbReference type="EMBL" id="CP047652">
    <property type="protein sequence ID" value="QHI95046.1"/>
    <property type="molecule type" value="Genomic_DNA"/>
</dbReference>
<dbReference type="PRINTS" id="PR00469">
    <property type="entry name" value="PNDRDTASEII"/>
</dbReference>
<dbReference type="PRINTS" id="PR00368">
    <property type="entry name" value="FADPNR"/>
</dbReference>
<dbReference type="InterPro" id="IPR044141">
    <property type="entry name" value="AhpF_NTD_C"/>
</dbReference>
<comment type="subunit">
    <text evidence="2">Homodimer.</text>
</comment>
<evidence type="ECO:0000313" key="13">
    <source>
        <dbReference type="EMBL" id="QHI95046.1"/>
    </source>
</evidence>
<dbReference type="InterPro" id="IPR044142">
    <property type="entry name" value="AhpF_NTD_N"/>
</dbReference>
<dbReference type="CDD" id="cd03026">
    <property type="entry name" value="AhpF_NTD_C"/>
    <property type="match status" value="1"/>
</dbReference>
<keyword evidence="7 10" id="KW-1015">Disulfide bond</keyword>
<evidence type="ECO:0000256" key="10">
    <source>
        <dbReference type="PIRSR" id="PIRSR000238-2"/>
    </source>
</evidence>
<keyword evidence="8 10" id="KW-0676">Redox-active center</keyword>
<dbReference type="InterPro" id="IPR036188">
    <property type="entry name" value="FAD/NAD-bd_sf"/>
</dbReference>
<dbReference type="InterPro" id="IPR050097">
    <property type="entry name" value="Ferredoxin-NADP_redctase_2"/>
</dbReference>
<evidence type="ECO:0000256" key="2">
    <source>
        <dbReference type="ARBA" id="ARBA00011738"/>
    </source>
</evidence>
<dbReference type="AlphaFoldDB" id="A0A6P1N9F5"/>
<sequence length="521" mass="56482">MLTDDLKIQLRGYLQHIRQNISLESSLGDDSKSVEMRNFLIEISELSDKIIFKEGGTNKHRPSFDIKRDRTDIGVTFAGIPLGHEFSSLILALLQVGGHPPKIEEAQKERILSLTGSYHFETYFSLSCHNCPDVVQALNTISVLNPAIRHTAIDGGLFPQEVEERDIRSVPQVFLNGEPFSTGRMDIEQILAKIDSAGIARAVESLNDEAPFDTLVVGSGPAGAAAAIYVARKGLRTGIVAERFGGQVVDTSGIENFISVPETEGPLLAQNLEQHVRRYDIRIMGSQRAAQLVPAKEEGALHEVILENGAHLKARTIIIATGARIRSLNVPGEDDYRTRGVAYCPHCDGPFFKGRSIAVAGGGNSGVEAAIDLAGIVSHVTLLQRSSVLKADQVLQDKLKTMPNVTVIKNAVTQKIVGDGKKMSGLVWKNKEDGSEQQLDVEGLFVQIGLDPNSDWVKNVLEISPAGEIVIDERCRTTVPGIFAAGDVTTVPYKQIVIAVGEGAKAALSAFDYMIRVPHKS</sequence>
<feature type="binding site" evidence="9">
    <location>
        <begin position="477"/>
        <end position="487"/>
    </location>
    <ligand>
        <name>FAD</name>
        <dbReference type="ChEBI" id="CHEBI:57692"/>
    </ligand>
</feature>
<dbReference type="GO" id="GO:0050660">
    <property type="term" value="F:flavin adenine dinucleotide binding"/>
    <property type="evidence" value="ECO:0007669"/>
    <property type="project" value="InterPro"/>
</dbReference>
<evidence type="ECO:0000259" key="12">
    <source>
        <dbReference type="Pfam" id="PF13192"/>
    </source>
</evidence>
<dbReference type="Pfam" id="PF07992">
    <property type="entry name" value="Pyr_redox_2"/>
    <property type="match status" value="1"/>
</dbReference>
<dbReference type="NCBIfam" id="TIGR03140">
    <property type="entry name" value="AhpF"/>
    <property type="match status" value="1"/>
</dbReference>
<organism evidence="13 14">
    <name type="scientific">Aristophania vespae</name>
    <dbReference type="NCBI Taxonomy" id="2697033"/>
    <lineage>
        <taxon>Bacteria</taxon>
        <taxon>Pseudomonadati</taxon>
        <taxon>Pseudomonadota</taxon>
        <taxon>Alphaproteobacteria</taxon>
        <taxon>Acetobacterales</taxon>
        <taxon>Acetobacteraceae</taxon>
        <taxon>Aristophania</taxon>
    </lineage>
</organism>
<evidence type="ECO:0000256" key="9">
    <source>
        <dbReference type="PIRSR" id="PIRSR000238-1"/>
    </source>
</evidence>
<comment type="similarity">
    <text evidence="1">Belongs to the class-II pyridine nucleotide-disulfide oxidoreductase family.</text>
</comment>
<keyword evidence="5 9" id="KW-0274">FAD</keyword>
<dbReference type="Gene3D" id="3.40.30.80">
    <property type="match status" value="1"/>
</dbReference>
<feature type="disulfide bond" description="Redox-active" evidence="10">
    <location>
        <begin position="344"/>
        <end position="347"/>
    </location>
</feature>
<evidence type="ECO:0000256" key="1">
    <source>
        <dbReference type="ARBA" id="ARBA00009333"/>
    </source>
</evidence>
<dbReference type="RefSeq" id="WP_160618124.1">
    <property type="nucleotide sequence ID" value="NZ_CP047652.1"/>
</dbReference>